<evidence type="ECO:0000313" key="4">
    <source>
        <dbReference type="EMBL" id="GES04909.1"/>
    </source>
</evidence>
<accession>A0A5M3W981</accession>
<dbReference type="AlphaFoldDB" id="A0A5M3W981"/>
<dbReference type="PANTHER" id="PTHR30319:SF1">
    <property type="entry name" value="TRANSCRIPTIONAL REPRESSOR PAAX"/>
    <property type="match status" value="1"/>
</dbReference>
<dbReference type="Gene3D" id="1.20.58.1460">
    <property type="match status" value="1"/>
</dbReference>
<evidence type="ECO:0000259" key="2">
    <source>
        <dbReference type="Pfam" id="PF08223"/>
    </source>
</evidence>
<dbReference type="SUPFAM" id="SSF46785">
    <property type="entry name" value="Winged helix' DNA-binding domain"/>
    <property type="match status" value="1"/>
</dbReference>
<reference evidence="4 5" key="1">
    <citation type="submission" date="2019-10" db="EMBL/GenBank/DDBJ databases">
        <title>Whole genome shotgun sequence of Acrocarpospora corrugata NBRC 13972.</title>
        <authorList>
            <person name="Ichikawa N."/>
            <person name="Kimura A."/>
            <person name="Kitahashi Y."/>
            <person name="Komaki H."/>
            <person name="Oguchi A."/>
        </authorList>
    </citation>
    <scope>NUCLEOTIDE SEQUENCE [LARGE SCALE GENOMIC DNA]</scope>
    <source>
        <strain evidence="4 5">NBRC 13972</strain>
    </source>
</reference>
<dbReference type="InterPro" id="IPR048846">
    <property type="entry name" value="PaaX-like_central"/>
</dbReference>
<proteinExistence type="predicted"/>
<feature type="domain" description="Transcriptional repressor PaaX-like N-terminal" evidence="1">
    <location>
        <begin position="53"/>
        <end position="119"/>
    </location>
</feature>
<feature type="domain" description="Transcriptional repressor PaaX-like C-terminal" evidence="2">
    <location>
        <begin position="224"/>
        <end position="305"/>
    </location>
</feature>
<comment type="caution">
    <text evidence="4">The sequence shown here is derived from an EMBL/GenBank/DDBJ whole genome shotgun (WGS) entry which is preliminary data.</text>
</comment>
<dbReference type="Pfam" id="PF07848">
    <property type="entry name" value="PaaX"/>
    <property type="match status" value="1"/>
</dbReference>
<dbReference type="PIRSF" id="PIRSF020623">
    <property type="entry name" value="PaaX"/>
    <property type="match status" value="1"/>
</dbReference>
<dbReference type="Gene3D" id="3.30.70.2650">
    <property type="match status" value="1"/>
</dbReference>
<evidence type="ECO:0000259" key="1">
    <source>
        <dbReference type="Pfam" id="PF07848"/>
    </source>
</evidence>
<organism evidence="4 5">
    <name type="scientific">Acrocarpospora corrugata</name>
    <dbReference type="NCBI Taxonomy" id="35763"/>
    <lineage>
        <taxon>Bacteria</taxon>
        <taxon>Bacillati</taxon>
        <taxon>Actinomycetota</taxon>
        <taxon>Actinomycetes</taxon>
        <taxon>Streptosporangiales</taxon>
        <taxon>Streptosporangiaceae</taxon>
        <taxon>Acrocarpospora</taxon>
    </lineage>
</organism>
<sequence>MRVHIDGDQFVDVHEPSSGIYLTSVNYVPDIWPVYAFNVTIGGEDEPAAPSTRPQSLIFSFLGIYALDRGTAISSGSIIDVFARLGVSEEAVRSTLARMVKRNFLIRYRVGRRAYLGLTPHAVAVLRDGRRRIWETGAVNRDWDGTWTVVGFSLPDSRRSTRHDLRSRLIWAGFGPLQSGLWIAPGAKEVTGVFDALDVDDHVTVLTARAFKPTEAADLVAKAFDIEQIARRYRAFLARWDVTRPLPDAPDDLVRQLSLHTDWLQLVRQDPHLPAEHLPADWPAIRAEQVFHTRAEEYERPARNVADGVLDELTP</sequence>
<dbReference type="InterPro" id="IPR012906">
    <property type="entry name" value="PaaX-like_N"/>
</dbReference>
<dbReference type="InterPro" id="IPR013225">
    <property type="entry name" value="PaaX_C"/>
</dbReference>
<evidence type="ECO:0000313" key="5">
    <source>
        <dbReference type="Proteomes" id="UP000334990"/>
    </source>
</evidence>
<protein>
    <submittedName>
        <fullName evidence="4">PaaX family transcriptional regulator</fullName>
    </submittedName>
</protein>
<keyword evidence="5" id="KW-1185">Reference proteome</keyword>
<dbReference type="InterPro" id="IPR036388">
    <property type="entry name" value="WH-like_DNA-bd_sf"/>
</dbReference>
<dbReference type="Gene3D" id="1.10.10.10">
    <property type="entry name" value="Winged helix-like DNA-binding domain superfamily/Winged helix DNA-binding domain"/>
    <property type="match status" value="1"/>
</dbReference>
<dbReference type="PANTHER" id="PTHR30319">
    <property type="entry name" value="PHENYLACETIC ACID REGULATOR-RELATED TRANSCRIPTIONAL REPRESSOR"/>
    <property type="match status" value="1"/>
</dbReference>
<feature type="domain" description="Transcriptional repressor PaaX-like central Cas2-like" evidence="3">
    <location>
        <begin position="141"/>
        <end position="220"/>
    </location>
</feature>
<dbReference type="Pfam" id="PF20803">
    <property type="entry name" value="PaaX_M"/>
    <property type="match status" value="1"/>
</dbReference>
<dbReference type="GO" id="GO:0006351">
    <property type="term" value="P:DNA-templated transcription"/>
    <property type="evidence" value="ECO:0007669"/>
    <property type="project" value="InterPro"/>
</dbReference>
<dbReference type="EMBL" id="BLAD01000089">
    <property type="protein sequence ID" value="GES04909.1"/>
    <property type="molecule type" value="Genomic_DNA"/>
</dbReference>
<dbReference type="Pfam" id="PF08223">
    <property type="entry name" value="PaaX_C"/>
    <property type="match status" value="1"/>
</dbReference>
<name>A0A5M3W981_9ACTN</name>
<gene>
    <name evidence="4" type="primary">paaX_2</name>
    <name evidence="4" type="ORF">Acor_69770</name>
</gene>
<evidence type="ECO:0000259" key="3">
    <source>
        <dbReference type="Pfam" id="PF20803"/>
    </source>
</evidence>
<dbReference type="InterPro" id="IPR011965">
    <property type="entry name" value="PaaX_trns_reg"/>
</dbReference>
<dbReference type="Proteomes" id="UP000334990">
    <property type="component" value="Unassembled WGS sequence"/>
</dbReference>
<dbReference type="InterPro" id="IPR036390">
    <property type="entry name" value="WH_DNA-bd_sf"/>
</dbReference>